<evidence type="ECO:0000313" key="5">
    <source>
        <dbReference type="EMBL" id="CAH0604496.1"/>
    </source>
</evidence>
<keyword evidence="6" id="KW-1185">Reference proteome</keyword>
<feature type="domain" description="HSA" evidence="4">
    <location>
        <begin position="149"/>
        <end position="197"/>
    </location>
</feature>
<feature type="compositionally biased region" description="Low complexity" evidence="3">
    <location>
        <begin position="94"/>
        <end position="104"/>
    </location>
</feature>
<gene>
    <name evidence="5" type="ORF">CINC_LOCUS10901</name>
</gene>
<evidence type="ECO:0000256" key="2">
    <source>
        <dbReference type="ARBA" id="ARBA00023242"/>
    </source>
</evidence>
<name>A0A9P0BZ62_CHRIL</name>
<dbReference type="Proteomes" id="UP001154114">
    <property type="component" value="Chromosome 5"/>
</dbReference>
<comment type="subcellular location">
    <subcellularLocation>
        <location evidence="1">Nucleus</location>
    </subcellularLocation>
</comment>
<dbReference type="PANTHER" id="PTHR46459:SF1">
    <property type="entry name" value="E1A-BINDING PROTEIN P400"/>
    <property type="match status" value="1"/>
</dbReference>
<proteinExistence type="predicted"/>
<dbReference type="PROSITE" id="PS51204">
    <property type="entry name" value="HSA"/>
    <property type="match status" value="1"/>
</dbReference>
<dbReference type="GO" id="GO:0006281">
    <property type="term" value="P:DNA repair"/>
    <property type="evidence" value="ECO:0007669"/>
    <property type="project" value="TreeGrafter"/>
</dbReference>
<reference evidence="5" key="1">
    <citation type="submission" date="2021-12" db="EMBL/GenBank/DDBJ databases">
        <authorList>
            <person name="King R."/>
        </authorList>
    </citation>
    <scope>NUCLEOTIDE SEQUENCE</scope>
</reference>
<evidence type="ECO:0000259" key="4">
    <source>
        <dbReference type="PROSITE" id="PS51204"/>
    </source>
</evidence>
<evidence type="ECO:0000256" key="3">
    <source>
        <dbReference type="SAM" id="MobiDB-lite"/>
    </source>
</evidence>
<evidence type="ECO:0000313" key="6">
    <source>
        <dbReference type="Proteomes" id="UP001154114"/>
    </source>
</evidence>
<sequence>MRIFKRFNISFKKLGEFDYLVPSWGGLYVSPSRHKRHRRLLSRAFRCRFTEQLSELYFLQAGGNMMDYAVWRKRPPAPQLVAFLEARRPAAAGRAARPARARAPPAAPPPPAPAASPADEMVEKAKQEAYVAARVAELARAGLWPERRLPRVLEPPRAKSHWDYLLEEMAWLAQDFAHERKWKKQAAKKVIFRQNIH</sequence>
<dbReference type="EMBL" id="LR824008">
    <property type="protein sequence ID" value="CAH0604496.1"/>
    <property type="molecule type" value="Genomic_DNA"/>
</dbReference>
<dbReference type="GO" id="GO:0035267">
    <property type="term" value="C:NuA4 histone acetyltransferase complex"/>
    <property type="evidence" value="ECO:0007669"/>
    <property type="project" value="TreeGrafter"/>
</dbReference>
<organism evidence="5 6">
    <name type="scientific">Chrysodeixis includens</name>
    <name type="common">Soybean looper</name>
    <name type="synonym">Pseudoplusia includens</name>
    <dbReference type="NCBI Taxonomy" id="689277"/>
    <lineage>
        <taxon>Eukaryota</taxon>
        <taxon>Metazoa</taxon>
        <taxon>Ecdysozoa</taxon>
        <taxon>Arthropoda</taxon>
        <taxon>Hexapoda</taxon>
        <taxon>Insecta</taxon>
        <taxon>Pterygota</taxon>
        <taxon>Neoptera</taxon>
        <taxon>Endopterygota</taxon>
        <taxon>Lepidoptera</taxon>
        <taxon>Glossata</taxon>
        <taxon>Ditrysia</taxon>
        <taxon>Noctuoidea</taxon>
        <taxon>Noctuidae</taxon>
        <taxon>Plusiinae</taxon>
        <taxon>Chrysodeixis</taxon>
    </lineage>
</organism>
<accession>A0A9P0BZ62</accession>
<protein>
    <recommendedName>
        <fullName evidence="4">HSA domain-containing protein</fullName>
    </recommendedName>
</protein>
<dbReference type="GO" id="GO:0000812">
    <property type="term" value="C:Swr1 complex"/>
    <property type="evidence" value="ECO:0007669"/>
    <property type="project" value="TreeGrafter"/>
</dbReference>
<evidence type="ECO:0000256" key="1">
    <source>
        <dbReference type="ARBA" id="ARBA00004123"/>
    </source>
</evidence>
<keyword evidence="2" id="KW-0539">Nucleus</keyword>
<dbReference type="OrthoDB" id="372624at2759"/>
<dbReference type="AlphaFoldDB" id="A0A9P0BZ62"/>
<feature type="compositionally biased region" description="Pro residues" evidence="3">
    <location>
        <begin position="105"/>
        <end position="114"/>
    </location>
</feature>
<dbReference type="GO" id="GO:0003682">
    <property type="term" value="F:chromatin binding"/>
    <property type="evidence" value="ECO:0007669"/>
    <property type="project" value="TreeGrafter"/>
</dbReference>
<feature type="region of interest" description="Disordered" evidence="3">
    <location>
        <begin position="94"/>
        <end position="120"/>
    </location>
</feature>
<dbReference type="PANTHER" id="PTHR46459">
    <property type="entry name" value="E1A-BINDING PROTEIN P400-RELATED"/>
    <property type="match status" value="1"/>
</dbReference>
<dbReference type="Pfam" id="PF07529">
    <property type="entry name" value="HSA"/>
    <property type="match status" value="1"/>
</dbReference>
<dbReference type="InterPro" id="IPR014012">
    <property type="entry name" value="HSA_dom"/>
</dbReference>